<evidence type="ECO:0000256" key="9">
    <source>
        <dbReference type="SAM" id="MobiDB-lite"/>
    </source>
</evidence>
<keyword evidence="12" id="KW-1185">Reference proteome</keyword>
<feature type="region of interest" description="Disordered" evidence="9">
    <location>
        <begin position="548"/>
        <end position="586"/>
    </location>
</feature>
<dbReference type="GO" id="GO:0004523">
    <property type="term" value="F:RNA-DNA hybrid ribonuclease activity"/>
    <property type="evidence" value="ECO:0007669"/>
    <property type="project" value="InterPro"/>
</dbReference>
<dbReference type="SUPFAM" id="SSF53098">
    <property type="entry name" value="Ribonuclease H-like"/>
    <property type="match status" value="2"/>
</dbReference>
<dbReference type="GO" id="GO:0003964">
    <property type="term" value="F:RNA-directed DNA polymerase activity"/>
    <property type="evidence" value="ECO:0007669"/>
    <property type="project" value="UniProtKB-KW"/>
</dbReference>
<keyword evidence="2" id="KW-0808">Transferase</keyword>
<dbReference type="PANTHER" id="PTHR37984">
    <property type="entry name" value="PROTEIN CBG26694"/>
    <property type="match status" value="1"/>
</dbReference>
<evidence type="ECO:0000256" key="1">
    <source>
        <dbReference type="ARBA" id="ARBA00012493"/>
    </source>
</evidence>
<evidence type="ECO:0000259" key="10">
    <source>
        <dbReference type="PROSITE" id="PS50994"/>
    </source>
</evidence>
<dbReference type="InterPro" id="IPR043502">
    <property type="entry name" value="DNA/RNA_pol_sf"/>
</dbReference>
<dbReference type="Gene3D" id="3.30.420.10">
    <property type="entry name" value="Ribonuclease H-like superfamily/Ribonuclease H"/>
    <property type="match status" value="2"/>
</dbReference>
<feature type="compositionally biased region" description="Basic and acidic residues" evidence="9">
    <location>
        <begin position="570"/>
        <end position="584"/>
    </location>
</feature>
<keyword evidence="6" id="KW-0378">Hydrolase</keyword>
<evidence type="ECO:0000256" key="7">
    <source>
        <dbReference type="ARBA" id="ARBA00022918"/>
    </source>
</evidence>
<dbReference type="Pfam" id="PF17917">
    <property type="entry name" value="RT_RNaseH"/>
    <property type="match status" value="1"/>
</dbReference>
<dbReference type="Pfam" id="PF00078">
    <property type="entry name" value="RVT_1"/>
    <property type="match status" value="1"/>
</dbReference>
<dbReference type="Gene3D" id="2.40.70.10">
    <property type="entry name" value="Acid Proteases"/>
    <property type="match status" value="1"/>
</dbReference>
<keyword evidence="3" id="KW-0548">Nucleotidyltransferase</keyword>
<feature type="compositionally biased region" description="Basic residues" evidence="9">
    <location>
        <begin position="558"/>
        <end position="569"/>
    </location>
</feature>
<dbReference type="CDD" id="cd09279">
    <property type="entry name" value="RNase_HI_like"/>
    <property type="match status" value="1"/>
</dbReference>
<dbReference type="Gene3D" id="3.30.70.270">
    <property type="match status" value="1"/>
</dbReference>
<dbReference type="InterPro" id="IPR012337">
    <property type="entry name" value="RNaseH-like_sf"/>
</dbReference>
<keyword evidence="7 11" id="KW-0695">RNA-directed DNA polymerase</keyword>
<dbReference type="PANTHER" id="PTHR37984:SF5">
    <property type="entry name" value="PROTEIN NYNRIN-LIKE"/>
    <property type="match status" value="1"/>
</dbReference>
<feature type="region of interest" description="Disordered" evidence="9">
    <location>
        <begin position="1625"/>
        <end position="1695"/>
    </location>
</feature>
<dbReference type="Gramene" id="OMO89756">
    <property type="protein sequence ID" value="OMO89756"/>
    <property type="gene ID" value="CCACVL1_07656"/>
</dbReference>
<proteinExistence type="predicted"/>
<dbReference type="InterPro" id="IPR001584">
    <property type="entry name" value="Integrase_cat-core"/>
</dbReference>
<feature type="region of interest" description="Disordered" evidence="9">
    <location>
        <begin position="39"/>
        <end position="72"/>
    </location>
</feature>
<dbReference type="EMBL" id="AWWV01008608">
    <property type="protein sequence ID" value="OMO89756.1"/>
    <property type="molecule type" value="Genomic_DNA"/>
</dbReference>
<dbReference type="EC" id="2.7.7.49" evidence="1"/>
<dbReference type="SUPFAM" id="SSF56672">
    <property type="entry name" value="DNA/RNA polymerases"/>
    <property type="match status" value="1"/>
</dbReference>
<dbReference type="Pfam" id="PF13456">
    <property type="entry name" value="RVT_3"/>
    <property type="match status" value="1"/>
</dbReference>
<evidence type="ECO:0000313" key="12">
    <source>
        <dbReference type="Proteomes" id="UP000188268"/>
    </source>
</evidence>
<dbReference type="Proteomes" id="UP000188268">
    <property type="component" value="Unassembled WGS sequence"/>
</dbReference>
<dbReference type="GO" id="GO:0015074">
    <property type="term" value="P:DNA integration"/>
    <property type="evidence" value="ECO:0007669"/>
    <property type="project" value="InterPro"/>
</dbReference>
<dbReference type="Pfam" id="PF00665">
    <property type="entry name" value="rve"/>
    <property type="match status" value="1"/>
</dbReference>
<evidence type="ECO:0000256" key="6">
    <source>
        <dbReference type="ARBA" id="ARBA00022801"/>
    </source>
</evidence>
<organism evidence="11 12">
    <name type="scientific">Corchorus capsularis</name>
    <name type="common">Jute</name>
    <dbReference type="NCBI Taxonomy" id="210143"/>
    <lineage>
        <taxon>Eukaryota</taxon>
        <taxon>Viridiplantae</taxon>
        <taxon>Streptophyta</taxon>
        <taxon>Embryophyta</taxon>
        <taxon>Tracheophyta</taxon>
        <taxon>Spermatophyta</taxon>
        <taxon>Magnoliopsida</taxon>
        <taxon>eudicotyledons</taxon>
        <taxon>Gunneridae</taxon>
        <taxon>Pentapetalae</taxon>
        <taxon>rosids</taxon>
        <taxon>malvids</taxon>
        <taxon>Malvales</taxon>
        <taxon>Malvaceae</taxon>
        <taxon>Grewioideae</taxon>
        <taxon>Apeibeae</taxon>
        <taxon>Corchorus</taxon>
    </lineage>
</organism>
<evidence type="ECO:0000256" key="5">
    <source>
        <dbReference type="ARBA" id="ARBA00022759"/>
    </source>
</evidence>
<evidence type="ECO:0000256" key="2">
    <source>
        <dbReference type="ARBA" id="ARBA00022679"/>
    </source>
</evidence>
<protein>
    <recommendedName>
        <fullName evidence="1">RNA-directed DNA polymerase</fullName>
        <ecNumber evidence="1">2.7.7.49</ecNumber>
    </recommendedName>
</protein>
<dbReference type="InterPro" id="IPR005162">
    <property type="entry name" value="Retrotrans_gag_dom"/>
</dbReference>
<dbReference type="InterPro" id="IPR002156">
    <property type="entry name" value="RNaseH_domain"/>
</dbReference>
<sequence length="1695" mass="190754">MSDDGNDAAPPRYFLELMELIKSNDQKASERIAFMEKSNAIMEEQASNGGRGAEGTPKETPPPPPHFNSTPILVDNDTEYVTKEQLEKIFQKKNVASSEFDLKLPYSKRVAMKQYPKDYVSPKFKQFDGKSGDANEHVMKFVETLGVAGSVESWSHMCTLFGEKFFSTQERVTLIDLGREHQRRGEDLMDYIQRFRERVLDIHEQHDEKELVKVCLQGMFDEYRVHLENLSLYTFAVLVEAARRTNNTVTRQREAQQRVNHPFAECRNMRRLLDRKVRNGEVVVDNRGVRNNPLPVHGGDVAAVIHSVHDEPHTEEEDDTRVAAYVIATIATSLLKTPNVRNFFDQLGFSEDTRKEAAEALVHIADKYHGEGGLVDSSMKRMSRAYRNAIVFTEADMCTPNPNHNKPLYMESIINGVKVRRTFVDDGSGVNLMPLSTMYALEIDIKSLRHPMTLNSFSNQEIRTLGYTTVNFKLGNIQEQAIFDLIDANVAYNQGKEVFIPATKAPFEKYEVRYAEAAFFDEVAEEGEGVLSRPVGLRLSRWEEYAEEGKAGGEPSFKRTRRGGRRKRGRTEGSEMVKQTKESPEGDVTCMQVETEAVVGEVAPAPETFQDKPKPQGDELEETNLAMEGGTSKPLFISKSVTGEQMDTLIALLKEYEDVFAWSYEQMPGLNENLVTHELHISPSSKPPIHHPTWLANVVLVKKKNGSIRVCVDFRDLNKVCPKDDFPLPNIDTLVDATAGHEMFSFMNGFSGYNQIKMCKEDAEKTAFRTPIGNFYYTVMPFGLKNAGATYQRAMTAIFHDMMHVCIEDYVDDIVVKSKRVSDHFSDLRRVFERCRKYKLRMNPLKCAFGVTSGKLLGFMVHRKGIDVDPAKVAAIRELAPPVNQNLLKKGVPFIWGEPQKKSLERVKEVLASPLTITPPIKGQPMMLYLTSTNESIGCLLVQEVEGVERPVYYLSRCLYGSERNYSPIEKHYLSLVFAIQKLRHYLLTHKVTVVTKSDPIRYILYRQILVGRAAKWLLLLGQFDLSVAQPKAIKSQALSDLLAYFPTQAEEVVTIDSMPGDIDGEVCCNQPLIGEWTLYFDGSATATEGEFEALILGLNTAKIIGVTELCIIGDSNLVVKQTNGEFALKEPTLAPYRELTRVMLDHFQSVRCEHTPRSSNRYADALATLASKIHIPGQKEEISLLVQRWSVRGPLARMTEYYLGEVSKGTDWRTPIIEQLRERKSSNLRFLKNYTMIQEALYYRGPNGILARCISPEEAKERLRASHKQWCGMVGPPLYRRMQRAGYYWPTMSGDCANASMPALGFQSPQMLMIVTLWVHGNAIHAPAVELHSVTTPWPFHTWAFDLIGPINPPAKGHIWILAATECFTKWVKAVPLKKATGPAVASFIKENVVCRFGIPRRIISNNGTPFVNKDVRKLLALYDIYHVKSTRYYPQGNGQEEATNKTLLRVLSKMVHKDPKLWPDAGSIIAGTPFSLVYGTEAVVPSELLVPSARLAIDAGLTHDEMRGVELKALEGRRDKAKKNFQVYQRRISRAYDKMLHMRSFEPGFQVLRAADHVMRGAPPSHKFSEKWEGPYIVHEVHNSGYYTLLNPKNNNAFITPINFHYIKKYHSGKKINKTLKEAQQRARGDFPAARARGDSPSSAPGETPPAARAPGETPPATRARGGSCAPGEAPLVARAKGGSPAASQGRYS</sequence>
<dbReference type="CDD" id="cd09274">
    <property type="entry name" value="RNase_HI_RT_Ty3"/>
    <property type="match status" value="1"/>
</dbReference>
<dbReference type="OrthoDB" id="101614at2759"/>
<name>A0A1R3J4R1_COCAP</name>
<dbReference type="InterPro" id="IPR050951">
    <property type="entry name" value="Retrovirus_Pol_polyprotein"/>
</dbReference>
<dbReference type="InterPro" id="IPR041373">
    <property type="entry name" value="RT_RNaseH"/>
</dbReference>
<feature type="domain" description="Integrase catalytic" evidence="10">
    <location>
        <begin position="1334"/>
        <end position="1501"/>
    </location>
</feature>
<dbReference type="Gene3D" id="1.10.340.70">
    <property type="match status" value="1"/>
</dbReference>
<evidence type="ECO:0000256" key="8">
    <source>
        <dbReference type="ARBA" id="ARBA00023172"/>
    </source>
</evidence>
<dbReference type="PROSITE" id="PS50994">
    <property type="entry name" value="INTEGRASE"/>
    <property type="match status" value="1"/>
</dbReference>
<dbReference type="CDD" id="cd00303">
    <property type="entry name" value="retropepsin_like"/>
    <property type="match status" value="1"/>
</dbReference>
<evidence type="ECO:0000256" key="3">
    <source>
        <dbReference type="ARBA" id="ARBA00022695"/>
    </source>
</evidence>
<dbReference type="InterPro" id="IPR021109">
    <property type="entry name" value="Peptidase_aspartic_dom_sf"/>
</dbReference>
<dbReference type="InterPro" id="IPR043128">
    <property type="entry name" value="Rev_trsase/Diguanyl_cyclase"/>
</dbReference>
<dbReference type="CDD" id="cd01647">
    <property type="entry name" value="RT_LTR"/>
    <property type="match status" value="1"/>
</dbReference>
<evidence type="ECO:0000256" key="4">
    <source>
        <dbReference type="ARBA" id="ARBA00022722"/>
    </source>
</evidence>
<evidence type="ECO:0000313" key="11">
    <source>
        <dbReference type="EMBL" id="OMO89756.1"/>
    </source>
</evidence>
<reference evidence="11 12" key="1">
    <citation type="submission" date="2013-09" db="EMBL/GenBank/DDBJ databases">
        <title>Corchorus capsularis genome sequencing.</title>
        <authorList>
            <person name="Alam M."/>
            <person name="Haque M.S."/>
            <person name="Islam M.S."/>
            <person name="Emdad E.M."/>
            <person name="Islam M.M."/>
            <person name="Ahmed B."/>
            <person name="Halim A."/>
            <person name="Hossen Q.M.M."/>
            <person name="Hossain M.Z."/>
            <person name="Ahmed R."/>
            <person name="Khan M.M."/>
            <person name="Islam R."/>
            <person name="Rashid M.M."/>
            <person name="Khan S.A."/>
            <person name="Rahman M.S."/>
            <person name="Alam M."/>
        </authorList>
    </citation>
    <scope>NUCLEOTIDE SEQUENCE [LARGE SCALE GENOMIC DNA]</scope>
    <source>
        <strain evidence="12">cv. CVL-1</strain>
        <tissue evidence="11">Whole seedling</tissue>
    </source>
</reference>
<gene>
    <name evidence="11" type="ORF">CCACVL1_07656</name>
</gene>
<dbReference type="GO" id="GO:0006310">
    <property type="term" value="P:DNA recombination"/>
    <property type="evidence" value="ECO:0007669"/>
    <property type="project" value="UniProtKB-KW"/>
</dbReference>
<dbReference type="Gene3D" id="3.10.10.10">
    <property type="entry name" value="HIV Type 1 Reverse Transcriptase, subunit A, domain 1"/>
    <property type="match status" value="1"/>
</dbReference>
<dbReference type="OMA" id="ETCIANM"/>
<keyword evidence="5" id="KW-0255">Endonuclease</keyword>
<comment type="caution">
    <text evidence="11">The sequence shown here is derived from an EMBL/GenBank/DDBJ whole genome shotgun (WGS) entry which is preliminary data.</text>
</comment>
<keyword evidence="4" id="KW-0540">Nuclease</keyword>
<keyword evidence="8" id="KW-0233">DNA recombination</keyword>
<dbReference type="InterPro" id="IPR000477">
    <property type="entry name" value="RT_dom"/>
</dbReference>
<dbReference type="InterPro" id="IPR036397">
    <property type="entry name" value="RNaseH_sf"/>
</dbReference>
<dbReference type="GO" id="GO:0003676">
    <property type="term" value="F:nucleic acid binding"/>
    <property type="evidence" value="ECO:0007669"/>
    <property type="project" value="InterPro"/>
</dbReference>
<accession>A0A1R3J4R1</accession>
<dbReference type="Pfam" id="PF03732">
    <property type="entry name" value="Retrotrans_gag"/>
    <property type="match status" value="1"/>
</dbReference>
<dbReference type="Gene3D" id="3.10.20.370">
    <property type="match status" value="1"/>
</dbReference>